<sequence length="31" mass="3366">MANEMGVDPVFIWLWMISGYIALVIGVGLLG</sequence>
<comment type="caution">
    <text evidence="2">The sequence shown here is derived from an EMBL/GenBank/DDBJ whole genome shotgun (WGS) entry which is preliminary data.</text>
</comment>
<evidence type="ECO:0000256" key="1">
    <source>
        <dbReference type="SAM" id="Phobius"/>
    </source>
</evidence>
<dbReference type="EMBL" id="BARV01036099">
    <property type="protein sequence ID" value="GAI50451.1"/>
    <property type="molecule type" value="Genomic_DNA"/>
</dbReference>
<proteinExistence type="predicted"/>
<feature type="transmembrane region" description="Helical" evidence="1">
    <location>
        <begin position="12"/>
        <end position="30"/>
    </location>
</feature>
<keyword evidence="1" id="KW-0472">Membrane</keyword>
<evidence type="ECO:0000313" key="2">
    <source>
        <dbReference type="EMBL" id="GAI50451.1"/>
    </source>
</evidence>
<protein>
    <submittedName>
        <fullName evidence="2">Uncharacterized protein</fullName>
    </submittedName>
</protein>
<organism evidence="2">
    <name type="scientific">marine sediment metagenome</name>
    <dbReference type="NCBI Taxonomy" id="412755"/>
    <lineage>
        <taxon>unclassified sequences</taxon>
        <taxon>metagenomes</taxon>
        <taxon>ecological metagenomes</taxon>
    </lineage>
</organism>
<keyword evidence="1" id="KW-1133">Transmembrane helix</keyword>
<gene>
    <name evidence="2" type="ORF">S06H3_56155</name>
</gene>
<reference evidence="2" key="1">
    <citation type="journal article" date="2014" name="Front. Microbiol.">
        <title>High frequency of phylogenetically diverse reductive dehalogenase-homologous genes in deep subseafloor sedimentary metagenomes.</title>
        <authorList>
            <person name="Kawai M."/>
            <person name="Futagami T."/>
            <person name="Toyoda A."/>
            <person name="Takaki Y."/>
            <person name="Nishi S."/>
            <person name="Hori S."/>
            <person name="Arai W."/>
            <person name="Tsubouchi T."/>
            <person name="Morono Y."/>
            <person name="Uchiyama I."/>
            <person name="Ito T."/>
            <person name="Fujiyama A."/>
            <person name="Inagaki F."/>
            <person name="Takami H."/>
        </authorList>
    </citation>
    <scope>NUCLEOTIDE SEQUENCE</scope>
    <source>
        <strain evidence="2">Expedition CK06-06</strain>
    </source>
</reference>
<name>X1Q6U3_9ZZZZ</name>
<dbReference type="AlphaFoldDB" id="X1Q6U3"/>
<feature type="non-terminal residue" evidence="2">
    <location>
        <position position="31"/>
    </location>
</feature>
<accession>X1Q6U3</accession>
<keyword evidence="1" id="KW-0812">Transmembrane</keyword>